<dbReference type="PANTHER" id="PTHR33627:SF1">
    <property type="entry name" value="TRANSPOSASE"/>
    <property type="match status" value="1"/>
</dbReference>
<comment type="caution">
    <text evidence="2">The sequence shown here is derived from an EMBL/GenBank/DDBJ whole genome shotgun (WGS) entry which is preliminary data.</text>
</comment>
<reference evidence="2 3" key="1">
    <citation type="submission" date="2020-07" db="EMBL/GenBank/DDBJ databases">
        <title>Genomic Encyclopedia of Type Strains, Phase III (KMG-III): the genomes of soil and plant-associated and newly described type strains.</title>
        <authorList>
            <person name="Whitman W."/>
        </authorList>
    </citation>
    <scope>NUCLEOTIDE SEQUENCE [LARGE SCALE GENOMIC DNA]</scope>
    <source>
        <strain evidence="2 3">CECT 8576</strain>
    </source>
</reference>
<dbReference type="RefSeq" id="WP_179536373.1">
    <property type="nucleotide sequence ID" value="NZ_JACBYW010000006.1"/>
</dbReference>
<dbReference type="InterPro" id="IPR038721">
    <property type="entry name" value="IS701-like_DDE_dom"/>
</dbReference>
<dbReference type="InterPro" id="IPR039365">
    <property type="entry name" value="IS701-like"/>
</dbReference>
<protein>
    <recommendedName>
        <fullName evidence="1">Transposase IS701-like DDE domain-containing protein</fullName>
    </recommendedName>
</protein>
<organism evidence="2 3">
    <name type="scientific">Actinopolyspora biskrensis</name>
    <dbReference type="NCBI Taxonomy" id="1470178"/>
    <lineage>
        <taxon>Bacteria</taxon>
        <taxon>Bacillati</taxon>
        <taxon>Actinomycetota</taxon>
        <taxon>Actinomycetes</taxon>
        <taxon>Actinopolysporales</taxon>
        <taxon>Actinopolysporaceae</taxon>
        <taxon>Actinopolyspora</taxon>
    </lineage>
</organism>
<dbReference type="AlphaFoldDB" id="A0A852Z1D0"/>
<evidence type="ECO:0000313" key="2">
    <source>
        <dbReference type="EMBL" id="NYH79990.1"/>
    </source>
</evidence>
<gene>
    <name evidence="2" type="ORF">FHR84_003339</name>
</gene>
<dbReference type="Proteomes" id="UP000548304">
    <property type="component" value="Unassembled WGS sequence"/>
</dbReference>
<keyword evidence="3" id="KW-1185">Reference proteome</keyword>
<name>A0A852Z1D0_9ACTN</name>
<evidence type="ECO:0000259" key="1">
    <source>
        <dbReference type="Pfam" id="PF13546"/>
    </source>
</evidence>
<dbReference type="PANTHER" id="PTHR33627">
    <property type="entry name" value="TRANSPOSASE"/>
    <property type="match status" value="1"/>
</dbReference>
<feature type="domain" description="Transposase IS701-like DDE" evidence="1">
    <location>
        <begin position="19"/>
        <end position="272"/>
    </location>
</feature>
<evidence type="ECO:0000313" key="3">
    <source>
        <dbReference type="Proteomes" id="UP000548304"/>
    </source>
</evidence>
<dbReference type="EMBL" id="JACBYW010000006">
    <property type="protein sequence ID" value="NYH79990.1"/>
    <property type="molecule type" value="Genomic_DNA"/>
</dbReference>
<accession>A0A852Z1D0</accession>
<dbReference type="Pfam" id="PF13546">
    <property type="entry name" value="DDE_5"/>
    <property type="match status" value="1"/>
</dbReference>
<proteinExistence type="predicted"/>
<sequence length="386" mass="41849">MNVVAVRAEEVVDELCANVFSALSRSDQRRRGQEYVLGLLSTTGRRSIRNMATGIGGAAAAQRLHHFVHGSTWDWMAVRNLLVRYLRERVRPLAWVVSPLSIPKAGDHSVGVSTTSSSQRAFGLWMVTEDFAVPVNWRLFLSPEWTDDRSRRGKAGIPPGLGNETSGQCAANVVLEAVRAWGTLGAPVIFDNAEAEIDLPGSGLATAEFPYLLRVPRSARFSVADPSLPGYGSGTLPAQRLLDSVRGLRRAVGWTDPLTGESSTTQSAAVRVGSLHERRGTYSPGSTGRPLRLLGEWADPQRPPAHMWLTNAPTPPVETLLRSTKLAGRASGDARAVGDEVGMRDFEGRSFPGWHRHITLVSIAHAARVLSRDRAGEPDQVPPLPV</sequence>